<dbReference type="RefSeq" id="WP_058526071.1">
    <property type="nucleotide sequence ID" value="NZ_CAAAHY010000032.1"/>
</dbReference>
<comment type="caution">
    <text evidence="2">The sequence shown here is derived from an EMBL/GenBank/DDBJ whole genome shotgun (WGS) entry which is preliminary data.</text>
</comment>
<reference evidence="2 3" key="1">
    <citation type="submission" date="2015-11" db="EMBL/GenBank/DDBJ databases">
        <title>Genomic analysis of 38 Legionella species identifies large and diverse effector repertoires.</title>
        <authorList>
            <person name="Burstein D."/>
            <person name="Amaro F."/>
            <person name="Zusman T."/>
            <person name="Lifshitz Z."/>
            <person name="Cohen O."/>
            <person name="Gilbert J.A."/>
            <person name="Pupko T."/>
            <person name="Shuman H.A."/>
            <person name="Segal G."/>
        </authorList>
    </citation>
    <scope>NUCLEOTIDE SEQUENCE [LARGE SCALE GENOMIC DNA]</scope>
    <source>
        <strain evidence="2 3">SE-32A-C8</strain>
    </source>
</reference>
<proteinExistence type="predicted"/>
<dbReference type="InterPro" id="IPR005586">
    <property type="entry name" value="ABC_trans_aux"/>
</dbReference>
<protein>
    <recommendedName>
        <fullName evidence="1">ABC-type transport auxiliary lipoprotein component domain-containing protein</fullName>
    </recommendedName>
</protein>
<gene>
    <name evidence="2" type="ORF">Lery_0903</name>
</gene>
<dbReference type="PATRIC" id="fig|448.7.peg.944"/>
<feature type="domain" description="ABC-type transport auxiliary lipoprotein component" evidence="1">
    <location>
        <begin position="27"/>
        <end position="185"/>
    </location>
</feature>
<dbReference type="SUPFAM" id="SSF159594">
    <property type="entry name" value="XCC0632-like"/>
    <property type="match status" value="1"/>
</dbReference>
<dbReference type="OrthoDB" id="7063250at2"/>
<keyword evidence="3" id="KW-1185">Reference proteome</keyword>
<dbReference type="AlphaFoldDB" id="A0A0W0TRS7"/>
<dbReference type="Gene3D" id="3.40.50.10610">
    <property type="entry name" value="ABC-type transport auxiliary lipoprotein component"/>
    <property type="match status" value="1"/>
</dbReference>
<accession>A0A0W0TRS7</accession>
<evidence type="ECO:0000259" key="1">
    <source>
        <dbReference type="Pfam" id="PF03886"/>
    </source>
</evidence>
<dbReference type="STRING" id="448.Lery_0903"/>
<dbReference type="Proteomes" id="UP000054773">
    <property type="component" value="Unassembled WGS sequence"/>
</dbReference>
<organism evidence="2 3">
    <name type="scientific">Legionella erythra</name>
    <dbReference type="NCBI Taxonomy" id="448"/>
    <lineage>
        <taxon>Bacteria</taxon>
        <taxon>Pseudomonadati</taxon>
        <taxon>Pseudomonadota</taxon>
        <taxon>Gammaproteobacteria</taxon>
        <taxon>Legionellales</taxon>
        <taxon>Legionellaceae</taxon>
        <taxon>Legionella</taxon>
    </lineage>
</organism>
<dbReference type="EMBL" id="LNYA01000020">
    <property type="protein sequence ID" value="KTC98435.1"/>
    <property type="molecule type" value="Genomic_DNA"/>
</dbReference>
<dbReference type="PROSITE" id="PS51257">
    <property type="entry name" value="PROKAR_LIPOPROTEIN"/>
    <property type="match status" value="1"/>
</dbReference>
<name>A0A0W0TRS7_LEGER</name>
<evidence type="ECO:0000313" key="2">
    <source>
        <dbReference type="EMBL" id="KTC98435.1"/>
    </source>
</evidence>
<evidence type="ECO:0000313" key="3">
    <source>
        <dbReference type="Proteomes" id="UP000054773"/>
    </source>
</evidence>
<sequence length="191" mass="21705">MRRSLGVMLGVSLILTACSRSKDPAYYVLNPVSGPVNQSNQYIHIKLGIERVSVPDYLDKPQLSLYYTPNLSELQEDSQWAEEVRGNVKRVIKTNLSTFLSGALIELAPWDIKFKPNYQLQVDISQYKVTAQGHSILQAEYVIYKGEEPFKKYKVAYAEKLPVVNANTMVTSMNNNLTRLTRDIARHLPRA</sequence>
<dbReference type="Pfam" id="PF03886">
    <property type="entry name" value="ABC_trans_aux"/>
    <property type="match status" value="1"/>
</dbReference>